<reference evidence="3" key="1">
    <citation type="journal article" date="2014" name="Sci. Data">
        <title>Genomes of diverse isolates of the marine cyanobacterium Prochlorococcus.</title>
        <authorList>
            <person name="Biller S."/>
            <person name="Berube P."/>
            <person name="Thompson J."/>
            <person name="Kelly L."/>
            <person name="Roggensack S."/>
            <person name="Awad L."/>
            <person name="Roache-Johnson K."/>
            <person name="Ding H."/>
            <person name="Giovannoni S.J."/>
            <person name="Moore L.R."/>
            <person name="Chisholm S.W."/>
        </authorList>
    </citation>
    <scope>NUCLEOTIDE SEQUENCE [LARGE SCALE GENOMIC DNA]</scope>
    <source>
        <strain evidence="3">MIT 9302</strain>
    </source>
</reference>
<sequence length="54" mass="6053">MFSFLRFLKHITLSAWKNATPIQAALITAILLVIIIILIISVVQVIVPFTYIAI</sequence>
<feature type="transmembrane region" description="Helical" evidence="1">
    <location>
        <begin position="21"/>
        <end position="47"/>
    </location>
</feature>
<protein>
    <submittedName>
        <fullName evidence="2">Uncharacterized protein</fullName>
    </submittedName>
</protein>
<evidence type="ECO:0000313" key="3">
    <source>
        <dbReference type="Proteomes" id="UP000030445"/>
    </source>
</evidence>
<comment type="caution">
    <text evidence="2">The sequence shown here is derived from an EMBL/GenBank/DDBJ whole genome shotgun (WGS) entry which is preliminary data.</text>
</comment>
<dbReference type="EMBL" id="JNAM01000011">
    <property type="protein sequence ID" value="KGF96814.1"/>
    <property type="molecule type" value="Genomic_DNA"/>
</dbReference>
<evidence type="ECO:0000313" key="2">
    <source>
        <dbReference type="EMBL" id="KGF96814.1"/>
    </source>
</evidence>
<gene>
    <name evidence="2" type="ORF">EU96_1451</name>
</gene>
<accession>A0A0A2A8H0</accession>
<dbReference type="STRING" id="74545.EU96_1451"/>
<keyword evidence="1" id="KW-1133">Transmembrane helix</keyword>
<organism evidence="2 3">
    <name type="scientific">Prochlorococcus marinus str. MIT 9302</name>
    <dbReference type="NCBI Taxonomy" id="74545"/>
    <lineage>
        <taxon>Bacteria</taxon>
        <taxon>Bacillati</taxon>
        <taxon>Cyanobacteriota</taxon>
        <taxon>Cyanophyceae</taxon>
        <taxon>Synechococcales</taxon>
        <taxon>Prochlorococcaceae</taxon>
        <taxon>Prochlorococcus</taxon>
    </lineage>
</organism>
<proteinExistence type="predicted"/>
<dbReference type="AlphaFoldDB" id="A0A0A2A8H0"/>
<dbReference type="Proteomes" id="UP000030445">
    <property type="component" value="Unassembled WGS sequence"/>
</dbReference>
<evidence type="ECO:0000256" key="1">
    <source>
        <dbReference type="SAM" id="Phobius"/>
    </source>
</evidence>
<keyword evidence="1" id="KW-0472">Membrane</keyword>
<name>A0A0A2A8H0_PROMR</name>
<keyword evidence="1" id="KW-0812">Transmembrane</keyword>